<gene>
    <name evidence="3" type="ORF">L0661_17240</name>
</gene>
<dbReference type="EMBL" id="JAKFFV010000010">
    <property type="protein sequence ID" value="MCF2500068.1"/>
    <property type="molecule type" value="Genomic_DNA"/>
</dbReference>
<evidence type="ECO:0000256" key="1">
    <source>
        <dbReference type="ARBA" id="ARBA00007435"/>
    </source>
</evidence>
<proteinExistence type="inferred from homology"/>
<dbReference type="PROSITE" id="PS50164">
    <property type="entry name" value="GIY_YIG"/>
    <property type="match status" value="1"/>
</dbReference>
<accession>A0A9X1QDW0</accession>
<dbReference type="Pfam" id="PF01541">
    <property type="entry name" value="GIY-YIG"/>
    <property type="match status" value="1"/>
</dbReference>
<dbReference type="InterPro" id="IPR050190">
    <property type="entry name" value="UPF0213_domain"/>
</dbReference>
<feature type="domain" description="GIY-YIG" evidence="2">
    <location>
        <begin position="2"/>
        <end position="78"/>
    </location>
</feature>
<protein>
    <submittedName>
        <fullName evidence="3">GIY-YIG nuclease family protein</fullName>
    </submittedName>
</protein>
<reference evidence="3" key="1">
    <citation type="submission" date="2022-01" db="EMBL/GenBank/DDBJ databases">
        <title>Novel species in genus Dyadobacter.</title>
        <authorList>
            <person name="Ma C."/>
        </authorList>
    </citation>
    <scope>NUCLEOTIDE SEQUENCE</scope>
    <source>
        <strain evidence="3">CY357</strain>
    </source>
</reference>
<dbReference type="SUPFAM" id="SSF82771">
    <property type="entry name" value="GIY-YIG endonuclease"/>
    <property type="match status" value="1"/>
</dbReference>
<name>A0A9X1QDW0_9BACT</name>
<dbReference type="InterPro" id="IPR035901">
    <property type="entry name" value="GIY-YIG_endonuc_sf"/>
</dbReference>
<dbReference type="RefSeq" id="WP_235178580.1">
    <property type="nucleotide sequence ID" value="NZ_JAKFFV010000010.1"/>
</dbReference>
<organism evidence="3 4">
    <name type="scientific">Dyadobacter chenhuakuii</name>
    <dbReference type="NCBI Taxonomy" id="2909339"/>
    <lineage>
        <taxon>Bacteria</taxon>
        <taxon>Pseudomonadati</taxon>
        <taxon>Bacteroidota</taxon>
        <taxon>Cytophagia</taxon>
        <taxon>Cytophagales</taxon>
        <taxon>Spirosomataceae</taxon>
        <taxon>Dyadobacter</taxon>
    </lineage>
</organism>
<sequence length="107" mass="12692">MRIYYVYILKCSDGSYYTGVTNCLERRFTEHVNGRNVTCYTFTRRPVELVFFREFGYVNDAIAFEKQVKGWSRKKKEAIINGDWDGLRPLAECYNNTHSRNKDTDLK</sequence>
<evidence type="ECO:0000259" key="2">
    <source>
        <dbReference type="PROSITE" id="PS50164"/>
    </source>
</evidence>
<dbReference type="Gene3D" id="3.40.1440.10">
    <property type="entry name" value="GIY-YIG endonuclease"/>
    <property type="match status" value="1"/>
</dbReference>
<dbReference type="InterPro" id="IPR000305">
    <property type="entry name" value="GIY-YIG_endonuc"/>
</dbReference>
<dbReference type="CDD" id="cd10456">
    <property type="entry name" value="GIY-YIG_UPF0213"/>
    <property type="match status" value="1"/>
</dbReference>
<dbReference type="PANTHER" id="PTHR34477">
    <property type="entry name" value="UPF0213 PROTEIN YHBQ"/>
    <property type="match status" value="1"/>
</dbReference>
<dbReference type="PANTHER" id="PTHR34477:SF1">
    <property type="entry name" value="UPF0213 PROTEIN YHBQ"/>
    <property type="match status" value="1"/>
</dbReference>
<comment type="similarity">
    <text evidence="1">Belongs to the UPF0213 family.</text>
</comment>
<comment type="caution">
    <text evidence="3">The sequence shown here is derived from an EMBL/GenBank/DDBJ whole genome shotgun (WGS) entry which is preliminary data.</text>
</comment>
<evidence type="ECO:0000313" key="3">
    <source>
        <dbReference type="EMBL" id="MCF2500068.1"/>
    </source>
</evidence>
<dbReference type="AlphaFoldDB" id="A0A9X1QDW0"/>
<evidence type="ECO:0000313" key="4">
    <source>
        <dbReference type="Proteomes" id="UP001139411"/>
    </source>
</evidence>
<dbReference type="Proteomes" id="UP001139411">
    <property type="component" value="Unassembled WGS sequence"/>
</dbReference>